<name>A2A0K9_MICM2</name>
<dbReference type="OrthoDB" id="271656at2"/>
<gene>
    <name evidence="2" type="ORF">M23134_07086</name>
</gene>
<dbReference type="InterPro" id="IPR023577">
    <property type="entry name" value="CYTH_domain"/>
</dbReference>
<feature type="non-terminal residue" evidence="2">
    <location>
        <position position="163"/>
    </location>
</feature>
<dbReference type="eggNOG" id="COG1437">
    <property type="taxonomic scope" value="Bacteria"/>
</dbReference>
<dbReference type="Pfam" id="PF01928">
    <property type="entry name" value="CYTH"/>
    <property type="match status" value="1"/>
</dbReference>
<dbReference type="InterPro" id="IPR008173">
    <property type="entry name" value="Adenylyl_cyclase_CyaB"/>
</dbReference>
<dbReference type="PANTHER" id="PTHR21028:SF2">
    <property type="entry name" value="CYTH DOMAIN-CONTAINING PROTEIN"/>
    <property type="match status" value="1"/>
</dbReference>
<dbReference type="AlphaFoldDB" id="A2A0K9"/>
<sequence length="163" mass="18965">MQHLLVEIKARTAKADQIRTFLEKNKTYFKGVDYQTDTYFKVHKGRLKLREGNIENHLIQYYRPNQAEAKTSEVLLYKSNPESTLKQILTNALGELVVVKKKREIYFIDNVKFHIDEVDQLGSFAEIEAIGNKGEHLEEDLRAQCLHYQQLLGIRAEDLVEVS</sequence>
<dbReference type="Gene3D" id="2.40.320.10">
    <property type="entry name" value="Hypothetical Protein Pfu-838710-001"/>
    <property type="match status" value="1"/>
</dbReference>
<dbReference type="PROSITE" id="PS51707">
    <property type="entry name" value="CYTH"/>
    <property type="match status" value="1"/>
</dbReference>
<dbReference type="CDD" id="cd07890">
    <property type="entry name" value="CYTH-like_AC_IV-like"/>
    <property type="match status" value="1"/>
</dbReference>
<accession>A2A0K9</accession>
<evidence type="ECO:0000259" key="1">
    <source>
        <dbReference type="PROSITE" id="PS51707"/>
    </source>
</evidence>
<reference evidence="2 3" key="1">
    <citation type="submission" date="2007-01" db="EMBL/GenBank/DDBJ databases">
        <authorList>
            <person name="Haygood M."/>
            <person name="Podell S."/>
            <person name="Anderson C."/>
            <person name="Hopkinson B."/>
            <person name="Roe K."/>
            <person name="Barbeau K."/>
            <person name="Gaasterland T."/>
            <person name="Ferriera S."/>
            <person name="Johnson J."/>
            <person name="Kravitz S."/>
            <person name="Beeson K."/>
            <person name="Sutton G."/>
            <person name="Rogers Y.-H."/>
            <person name="Friedman R."/>
            <person name="Frazier M."/>
            <person name="Venter J.C."/>
        </authorList>
    </citation>
    <scope>NUCLEOTIDE SEQUENCE [LARGE SCALE GENOMIC DNA]</scope>
    <source>
        <strain evidence="2 3">ATCC 23134</strain>
    </source>
</reference>
<comment type="caution">
    <text evidence="2">The sequence shown here is derived from an EMBL/GenBank/DDBJ whole genome shotgun (WGS) entry which is preliminary data.</text>
</comment>
<dbReference type="InterPro" id="IPR033469">
    <property type="entry name" value="CYTH-like_dom_sf"/>
</dbReference>
<feature type="domain" description="CYTH" evidence="1">
    <location>
        <begin position="3"/>
        <end position="163"/>
    </location>
</feature>
<proteinExistence type="predicted"/>
<dbReference type="EMBL" id="AAWS01000112">
    <property type="protein sequence ID" value="EAY23833.1"/>
    <property type="molecule type" value="Genomic_DNA"/>
</dbReference>
<dbReference type="RefSeq" id="WP_002706196.1">
    <property type="nucleotide sequence ID" value="NZ_AAWS01000112.1"/>
</dbReference>
<dbReference type="Proteomes" id="UP000004095">
    <property type="component" value="Unassembled WGS sequence"/>
</dbReference>
<organism evidence="2 3">
    <name type="scientific">Microscilla marina ATCC 23134</name>
    <dbReference type="NCBI Taxonomy" id="313606"/>
    <lineage>
        <taxon>Bacteria</taxon>
        <taxon>Pseudomonadati</taxon>
        <taxon>Bacteroidota</taxon>
        <taxon>Cytophagia</taxon>
        <taxon>Cytophagales</taxon>
        <taxon>Microscillaceae</taxon>
        <taxon>Microscilla</taxon>
    </lineage>
</organism>
<protein>
    <submittedName>
        <fullName evidence="2">Adenylate cyclase</fullName>
    </submittedName>
</protein>
<keyword evidence="3" id="KW-1185">Reference proteome</keyword>
<dbReference type="PANTHER" id="PTHR21028">
    <property type="entry name" value="SI:CH211-156B7.4"/>
    <property type="match status" value="1"/>
</dbReference>
<dbReference type="SUPFAM" id="SSF55154">
    <property type="entry name" value="CYTH-like phosphatases"/>
    <property type="match status" value="1"/>
</dbReference>
<evidence type="ECO:0000313" key="2">
    <source>
        <dbReference type="EMBL" id="EAY23833.1"/>
    </source>
</evidence>
<evidence type="ECO:0000313" key="3">
    <source>
        <dbReference type="Proteomes" id="UP000004095"/>
    </source>
</evidence>